<evidence type="ECO:0000259" key="2">
    <source>
        <dbReference type="PROSITE" id="PS51029"/>
    </source>
</evidence>
<proteinExistence type="predicted"/>
<dbReference type="AlphaFoldDB" id="A0AAV8X4K8"/>
<dbReference type="EMBL" id="JANEYF010003819">
    <property type="protein sequence ID" value="KAJ8933710.1"/>
    <property type="molecule type" value="Genomic_DNA"/>
</dbReference>
<organism evidence="3 4">
    <name type="scientific">Rhamnusium bicolor</name>
    <dbReference type="NCBI Taxonomy" id="1586634"/>
    <lineage>
        <taxon>Eukaryota</taxon>
        <taxon>Metazoa</taxon>
        <taxon>Ecdysozoa</taxon>
        <taxon>Arthropoda</taxon>
        <taxon>Hexapoda</taxon>
        <taxon>Insecta</taxon>
        <taxon>Pterygota</taxon>
        <taxon>Neoptera</taxon>
        <taxon>Endopterygota</taxon>
        <taxon>Coleoptera</taxon>
        <taxon>Polyphaga</taxon>
        <taxon>Cucujiformia</taxon>
        <taxon>Chrysomeloidea</taxon>
        <taxon>Cerambycidae</taxon>
        <taxon>Lepturinae</taxon>
        <taxon>Rhagiini</taxon>
        <taxon>Rhamnusium</taxon>
    </lineage>
</organism>
<accession>A0AAV8X4K8</accession>
<protein>
    <recommendedName>
        <fullName evidence="2">MADF domain-containing protein</fullName>
    </recommendedName>
</protein>
<dbReference type="PROSITE" id="PS51029">
    <property type="entry name" value="MADF"/>
    <property type="match status" value="1"/>
</dbReference>
<dbReference type="PANTHER" id="PTHR21505:SF8">
    <property type="entry name" value="DPT-YFP REPRESSOR BY OVEREXPRESSION, ISOFORM D-RELATED"/>
    <property type="match status" value="1"/>
</dbReference>
<dbReference type="Proteomes" id="UP001162156">
    <property type="component" value="Unassembled WGS sequence"/>
</dbReference>
<dbReference type="Pfam" id="PF10545">
    <property type="entry name" value="MADF_DNA_bdg"/>
    <property type="match status" value="1"/>
</dbReference>
<dbReference type="PANTHER" id="PTHR21505">
    <property type="entry name" value="MADF DOMAIN-CONTAINING PROTEIN-RELATED"/>
    <property type="match status" value="1"/>
</dbReference>
<sequence>MKLLVRPRSENMADPPSSPSSDQGFVRDRDFTTLLIEVYRDYPELWHVKSKDYFNKNKKAIAMQKIVDALKQCKPDFTVEQKKKKKKKRISALRINFNKDYKHIKKV</sequence>
<dbReference type="InterPro" id="IPR006578">
    <property type="entry name" value="MADF-dom"/>
</dbReference>
<keyword evidence="4" id="KW-1185">Reference proteome</keyword>
<feature type="region of interest" description="Disordered" evidence="1">
    <location>
        <begin position="1"/>
        <end position="25"/>
    </location>
</feature>
<comment type="caution">
    <text evidence="3">The sequence shown here is derived from an EMBL/GenBank/DDBJ whole genome shotgun (WGS) entry which is preliminary data.</text>
</comment>
<evidence type="ECO:0000313" key="3">
    <source>
        <dbReference type="EMBL" id="KAJ8933710.1"/>
    </source>
</evidence>
<feature type="domain" description="MADF" evidence="2">
    <location>
        <begin position="34"/>
        <end position="107"/>
    </location>
</feature>
<gene>
    <name evidence="3" type="ORF">NQ314_013840</name>
</gene>
<evidence type="ECO:0000256" key="1">
    <source>
        <dbReference type="SAM" id="MobiDB-lite"/>
    </source>
</evidence>
<name>A0AAV8X4K8_9CUCU</name>
<reference evidence="3" key="1">
    <citation type="journal article" date="2023" name="Insect Mol. Biol.">
        <title>Genome sequencing provides insights into the evolution of gene families encoding plant cell wall-degrading enzymes in longhorned beetles.</title>
        <authorList>
            <person name="Shin N.R."/>
            <person name="Okamura Y."/>
            <person name="Kirsch R."/>
            <person name="Pauchet Y."/>
        </authorList>
    </citation>
    <scope>NUCLEOTIDE SEQUENCE</scope>
    <source>
        <strain evidence="3">RBIC_L_NR</strain>
    </source>
</reference>
<evidence type="ECO:0000313" key="4">
    <source>
        <dbReference type="Proteomes" id="UP001162156"/>
    </source>
</evidence>